<keyword evidence="3" id="KW-1185">Reference proteome</keyword>
<evidence type="ECO:0000313" key="2">
    <source>
        <dbReference type="EMBL" id="GGG62345.1"/>
    </source>
</evidence>
<feature type="region of interest" description="Disordered" evidence="1">
    <location>
        <begin position="671"/>
        <end position="719"/>
    </location>
</feature>
<evidence type="ECO:0008006" key="4">
    <source>
        <dbReference type="Google" id="ProtNLM"/>
    </source>
</evidence>
<feature type="compositionally biased region" description="Acidic residues" evidence="1">
    <location>
        <begin position="906"/>
        <end position="915"/>
    </location>
</feature>
<proteinExistence type="predicted"/>
<feature type="compositionally biased region" description="Pro residues" evidence="1">
    <location>
        <begin position="820"/>
        <end position="829"/>
    </location>
</feature>
<feature type="compositionally biased region" description="Low complexity" evidence="1">
    <location>
        <begin position="178"/>
        <end position="189"/>
    </location>
</feature>
<feature type="region of interest" description="Disordered" evidence="1">
    <location>
        <begin position="178"/>
        <end position="224"/>
    </location>
</feature>
<feature type="compositionally biased region" description="Low complexity" evidence="1">
    <location>
        <begin position="844"/>
        <end position="854"/>
    </location>
</feature>
<feature type="compositionally biased region" description="Polar residues" evidence="1">
    <location>
        <begin position="495"/>
        <end position="514"/>
    </location>
</feature>
<evidence type="ECO:0000256" key="1">
    <source>
        <dbReference type="SAM" id="MobiDB-lite"/>
    </source>
</evidence>
<feature type="region of interest" description="Disordered" evidence="1">
    <location>
        <begin position="255"/>
        <end position="601"/>
    </location>
</feature>
<reference evidence="2" key="2">
    <citation type="submission" date="2020-09" db="EMBL/GenBank/DDBJ databases">
        <authorList>
            <person name="Sun Q."/>
            <person name="Zhou Y."/>
        </authorList>
    </citation>
    <scope>NUCLEOTIDE SEQUENCE</scope>
    <source>
        <strain evidence="2">CGMCC 1.15762</strain>
    </source>
</reference>
<reference evidence="2" key="1">
    <citation type="journal article" date="2014" name="Int. J. Syst. Evol. Microbiol.">
        <title>Complete genome sequence of Corynebacterium casei LMG S-19264T (=DSM 44701T), isolated from a smear-ripened cheese.</title>
        <authorList>
            <consortium name="US DOE Joint Genome Institute (JGI-PGF)"/>
            <person name="Walter F."/>
            <person name="Albersmeier A."/>
            <person name="Kalinowski J."/>
            <person name="Ruckert C."/>
        </authorList>
    </citation>
    <scope>NUCLEOTIDE SEQUENCE</scope>
    <source>
        <strain evidence="2">CGMCC 1.15762</strain>
    </source>
</reference>
<feature type="compositionally biased region" description="Polar residues" evidence="1">
    <location>
        <begin position="344"/>
        <end position="355"/>
    </location>
</feature>
<gene>
    <name evidence="2" type="ORF">GCM10011415_05750</name>
</gene>
<feature type="compositionally biased region" description="Low complexity" evidence="1">
    <location>
        <begin position="704"/>
        <end position="714"/>
    </location>
</feature>
<dbReference type="Proteomes" id="UP000617145">
    <property type="component" value="Unassembled WGS sequence"/>
</dbReference>
<dbReference type="EMBL" id="BMJV01000001">
    <property type="protein sequence ID" value="GGG62345.1"/>
    <property type="molecule type" value="Genomic_DNA"/>
</dbReference>
<feature type="compositionally biased region" description="Polar residues" evidence="1">
    <location>
        <begin position="939"/>
        <end position="949"/>
    </location>
</feature>
<accession>A0A8J2ZH19</accession>
<organism evidence="2 3">
    <name type="scientific">Salipiger pallidus</name>
    <dbReference type="NCBI Taxonomy" id="1775170"/>
    <lineage>
        <taxon>Bacteria</taxon>
        <taxon>Pseudomonadati</taxon>
        <taxon>Pseudomonadota</taxon>
        <taxon>Alphaproteobacteria</taxon>
        <taxon>Rhodobacterales</taxon>
        <taxon>Roseobacteraceae</taxon>
        <taxon>Salipiger</taxon>
    </lineage>
</organism>
<dbReference type="Gene3D" id="3.30.420.380">
    <property type="match status" value="1"/>
</dbReference>
<feature type="region of interest" description="Disordered" evidence="1">
    <location>
        <begin position="803"/>
        <end position="875"/>
    </location>
</feature>
<protein>
    <recommendedName>
        <fullName evidence="4">Type IV pilus biogenesis</fullName>
    </recommendedName>
</protein>
<feature type="compositionally biased region" description="Low complexity" evidence="1">
    <location>
        <begin position="455"/>
        <end position="482"/>
    </location>
</feature>
<evidence type="ECO:0000313" key="3">
    <source>
        <dbReference type="Proteomes" id="UP000617145"/>
    </source>
</evidence>
<sequence>MVPNYALSLSFDGIVLLRRNPAGWAPVHEAALTGDSPELALAGLLDAARAEGPRGTEVMLILPDEQIRYDCIASPAGGPKDELDAVNAALEGATPYAIDELVVDWHRDGSDIHIAAVARETLDEAESFLSAQGFAPVGFTAMPPHSLFPTAPFFGPATSWTGTPPARLTQPVQLTDAPAAEAQAAPSPEHGNASEAQSAAVPGRQSAPAPEAGSAPVPETENTSVPEAQAMPRAQAGSAHEPLIEIVPAIEEVEPDSAPASEVPNRSVPQTDQGEAPAPRPETTAKAPASSTGPQSVLGKDDKPSAGTARPAAPGASDRSDSTEAQADLPLAPLRTGPTVTADEVTQQDPQTGQDEATAKGDAAKAAVAGAASAPIASKLPIGPAPEAEPAPLPGPEDRVSFTRGIFGPGGNARADTPPAADVATPTALDKPSGPSGQPATAGESKLAADRSHLSRSASASSSGIPAHASTKAAPVVSATTPAPRPSGKAENLRASRSQPEASGTGSQISTETPTAKAPPVASPQRAEADPSAGIAAALSHAGSLRKPASLADEPPATKDAAHPSGRKGNDRSLAALFARRKSQAARPSASTVEKSAAATRAAQERERLTVFGARNAPVGGKPRFLGLTMTVVLIALIAAVAAWASVFLDEGISGLFDRVDPPVAEVAVEQIPEDSPSAAAVTEPDAPVEDVAAQSPPEPAAPAPSTADTSTPALNTPDLSPEELAARYAATGIWQQAPAAPRQLSGSTLDDLYVASVDPTVEQFDPIALPPMAGAHDLGVEPVRLPPGPDVRFDLDDRGLVRASPEGTVSPDGVRIFSGPPPQVPPARTPSEDDAATTEDTGPAETDAANAEPPADEARPNARPEDLVEQSERVTLRGNSIAELALLRPVLRPESVQGQAAATENDIELPEETDVAQGETIETAEPEAAEAEPAVPSGTAQAVAQSVAPQLRPGDMARRVERAEVQTASAAPRQPALRIPQNANVAQQATVSNQLNLRQMNLIGVFGTDGARRALVRMSNGRLQNVKVGDRLDGGRVAAIGDTQLQLVKSGRSIVLRMPSG</sequence>
<comment type="caution">
    <text evidence="2">The sequence shown here is derived from an EMBL/GenBank/DDBJ whole genome shotgun (WGS) entry which is preliminary data.</text>
</comment>
<feature type="region of interest" description="Disordered" evidence="1">
    <location>
        <begin position="898"/>
        <end position="954"/>
    </location>
</feature>
<name>A0A8J2ZH19_9RHOB</name>
<feature type="compositionally biased region" description="Pro residues" evidence="1">
    <location>
        <begin position="383"/>
        <end position="395"/>
    </location>
</feature>
<dbReference type="AlphaFoldDB" id="A0A8J2ZH19"/>
<feature type="compositionally biased region" description="Low complexity" evidence="1">
    <location>
        <begin position="413"/>
        <end position="430"/>
    </location>
</feature>
<feature type="compositionally biased region" description="Basic and acidic residues" evidence="1">
    <location>
        <begin position="857"/>
        <end position="875"/>
    </location>
</feature>
<dbReference type="InterPro" id="IPR043129">
    <property type="entry name" value="ATPase_NBD"/>
</dbReference>
<feature type="compositionally biased region" description="Low complexity" evidence="1">
    <location>
        <begin position="364"/>
        <end position="382"/>
    </location>
</feature>
<dbReference type="SUPFAM" id="SSF53067">
    <property type="entry name" value="Actin-like ATPase domain"/>
    <property type="match status" value="1"/>
</dbReference>